<sequence length="169" mass="20059">MAIRQIRDRRVFQKVSTLILILLLVPPIGTAAYLIFDPYTKQEIKPVLSYMSSHQQTGDTIYIYERAEYQFKYYANWYGYQEGDYILGIDDLDRQDGQGISEAEWQRYTSDFDKLRGKQRVWILLSHLRRWEDEQERVLAYLDGIGKRVDAFEKEGSFVYLYDLTLASK</sequence>
<dbReference type="EMBL" id="CP003597">
    <property type="protein sequence ID" value="AFY90443.1"/>
    <property type="molecule type" value="Genomic_DNA"/>
</dbReference>
<dbReference type="RefSeq" id="WP_015156981.1">
    <property type="nucleotide sequence ID" value="NC_019695.1"/>
</dbReference>
<reference evidence="1 2" key="1">
    <citation type="submission" date="2012-06" db="EMBL/GenBank/DDBJ databases">
        <title>Finished chromosome of genome of Chroococcidiopsis thermalis PCC 7203.</title>
        <authorList>
            <consortium name="US DOE Joint Genome Institute"/>
            <person name="Gugger M."/>
            <person name="Coursin T."/>
            <person name="Rippka R."/>
            <person name="Tandeau De Marsac N."/>
            <person name="Huntemann M."/>
            <person name="Wei C.-L."/>
            <person name="Han J."/>
            <person name="Detter J.C."/>
            <person name="Han C."/>
            <person name="Tapia R."/>
            <person name="Davenport K."/>
            <person name="Daligault H."/>
            <person name="Erkkila T."/>
            <person name="Gu W."/>
            <person name="Munk A.C.C."/>
            <person name="Teshima H."/>
            <person name="Xu Y."/>
            <person name="Chain P."/>
            <person name="Chen A."/>
            <person name="Krypides N."/>
            <person name="Mavromatis K."/>
            <person name="Markowitz V."/>
            <person name="Szeto E."/>
            <person name="Ivanova N."/>
            <person name="Mikhailova N."/>
            <person name="Ovchinnikova G."/>
            <person name="Pagani I."/>
            <person name="Pati A."/>
            <person name="Goodwin L."/>
            <person name="Peters L."/>
            <person name="Pitluck S."/>
            <person name="Woyke T."/>
            <person name="Kerfeld C."/>
        </authorList>
    </citation>
    <scope>NUCLEOTIDE SEQUENCE [LARGE SCALE GENOMIC DNA]</scope>
    <source>
        <strain evidence="1 2">PCC 7203</strain>
    </source>
</reference>
<name>K9U771_CHRTP</name>
<proteinExistence type="predicted"/>
<evidence type="ECO:0000313" key="2">
    <source>
        <dbReference type="Proteomes" id="UP000010384"/>
    </source>
</evidence>
<dbReference type="Proteomes" id="UP000010384">
    <property type="component" value="Chromosome"/>
</dbReference>
<evidence type="ECO:0000313" key="1">
    <source>
        <dbReference type="EMBL" id="AFY90443.1"/>
    </source>
</evidence>
<keyword evidence="2" id="KW-1185">Reference proteome</keyword>
<organism evidence="1 2">
    <name type="scientific">Chroococcidiopsis thermalis (strain PCC 7203)</name>
    <dbReference type="NCBI Taxonomy" id="251229"/>
    <lineage>
        <taxon>Bacteria</taxon>
        <taxon>Bacillati</taxon>
        <taxon>Cyanobacteriota</taxon>
        <taxon>Cyanophyceae</taxon>
        <taxon>Chroococcidiopsidales</taxon>
        <taxon>Chroococcidiopsidaceae</taxon>
        <taxon>Chroococcidiopsis</taxon>
    </lineage>
</organism>
<dbReference type="eggNOG" id="COG1807">
    <property type="taxonomic scope" value="Bacteria"/>
</dbReference>
<gene>
    <name evidence="1" type="ORF">Chro_5067</name>
</gene>
<dbReference type="AlphaFoldDB" id="K9U771"/>
<dbReference type="InParanoid" id="K9U771"/>
<dbReference type="KEGG" id="cthe:Chro_5067"/>
<accession>K9U771</accession>
<dbReference type="HOGENOM" id="CLU_1575702_0_0_3"/>
<dbReference type="STRING" id="251229.Chro_5067"/>
<protein>
    <submittedName>
        <fullName evidence="1">Uncharacterized protein</fullName>
    </submittedName>
</protein>